<dbReference type="AlphaFoldDB" id="A0AAN7ZVE2"/>
<accession>A0AAN7ZVE2</accession>
<dbReference type="Pfam" id="PF07200">
    <property type="entry name" value="Mod_r"/>
    <property type="match status" value="1"/>
</dbReference>
<dbReference type="EMBL" id="JAVRQU010000023">
    <property type="protein sequence ID" value="KAK5690847.1"/>
    <property type="molecule type" value="Genomic_DNA"/>
</dbReference>
<evidence type="ECO:0000256" key="7">
    <source>
        <dbReference type="SAM" id="MobiDB-lite"/>
    </source>
</evidence>
<evidence type="ECO:0000313" key="10">
    <source>
        <dbReference type="Proteomes" id="UP001310594"/>
    </source>
</evidence>
<evidence type="ECO:0000256" key="4">
    <source>
        <dbReference type="ARBA" id="ARBA00022753"/>
    </source>
</evidence>
<dbReference type="Proteomes" id="UP001310594">
    <property type="component" value="Unassembled WGS sequence"/>
</dbReference>
<feature type="region of interest" description="Disordered" evidence="7">
    <location>
        <begin position="1"/>
        <end position="74"/>
    </location>
</feature>
<organism evidence="9 10">
    <name type="scientific">Elasticomyces elasticus</name>
    <dbReference type="NCBI Taxonomy" id="574655"/>
    <lineage>
        <taxon>Eukaryota</taxon>
        <taxon>Fungi</taxon>
        <taxon>Dikarya</taxon>
        <taxon>Ascomycota</taxon>
        <taxon>Pezizomycotina</taxon>
        <taxon>Dothideomycetes</taxon>
        <taxon>Dothideomycetidae</taxon>
        <taxon>Mycosphaerellales</taxon>
        <taxon>Teratosphaeriaceae</taxon>
        <taxon>Elasticomyces</taxon>
    </lineage>
</organism>
<reference evidence="9" key="1">
    <citation type="submission" date="2023-08" db="EMBL/GenBank/DDBJ databases">
        <title>Black Yeasts Isolated from many extreme environments.</title>
        <authorList>
            <person name="Coleine C."/>
            <person name="Stajich J.E."/>
            <person name="Selbmann L."/>
        </authorList>
    </citation>
    <scope>NUCLEOTIDE SEQUENCE</scope>
    <source>
        <strain evidence="9">CCFEE 5810</strain>
    </source>
</reference>
<evidence type="ECO:0000259" key="8">
    <source>
        <dbReference type="PROSITE" id="PS51314"/>
    </source>
</evidence>
<keyword evidence="5 6" id="KW-0653">Protein transport</keyword>
<evidence type="ECO:0000256" key="3">
    <source>
        <dbReference type="ARBA" id="ARBA00022448"/>
    </source>
</evidence>
<dbReference type="PROSITE" id="PS51314">
    <property type="entry name" value="VPS37_C"/>
    <property type="match status" value="1"/>
</dbReference>
<dbReference type="GO" id="GO:0006612">
    <property type="term" value="P:protein targeting to membrane"/>
    <property type="evidence" value="ECO:0007669"/>
    <property type="project" value="TreeGrafter"/>
</dbReference>
<protein>
    <recommendedName>
        <fullName evidence="8">VPS37 C-terminal domain-containing protein</fullName>
    </recommendedName>
</protein>
<evidence type="ECO:0000256" key="1">
    <source>
        <dbReference type="ARBA" id="ARBA00004177"/>
    </source>
</evidence>
<dbReference type="PANTHER" id="PTHR13678:SF2">
    <property type="entry name" value="VACUOLAR PROTEIN SORTING-ASSOCIATED PROTEIN 37A"/>
    <property type="match status" value="1"/>
</dbReference>
<evidence type="ECO:0000256" key="5">
    <source>
        <dbReference type="ARBA" id="ARBA00022927"/>
    </source>
</evidence>
<name>A0AAN7ZVE2_9PEZI</name>
<feature type="compositionally biased region" description="Pro residues" evidence="7">
    <location>
        <begin position="27"/>
        <end position="37"/>
    </location>
</feature>
<dbReference type="GO" id="GO:0043162">
    <property type="term" value="P:ubiquitin-dependent protein catabolic process via the multivesicular body sorting pathway"/>
    <property type="evidence" value="ECO:0007669"/>
    <property type="project" value="TreeGrafter"/>
</dbReference>
<keyword evidence="3 6" id="KW-0813">Transport</keyword>
<dbReference type="PANTHER" id="PTHR13678">
    <property type="entry name" value="VACUOLAR PROTEIN SORTING-ASSOCIATED PROTEIN 37"/>
    <property type="match status" value="1"/>
</dbReference>
<dbReference type="InterPro" id="IPR009851">
    <property type="entry name" value="Mod_r"/>
</dbReference>
<evidence type="ECO:0000313" key="9">
    <source>
        <dbReference type="EMBL" id="KAK5690847.1"/>
    </source>
</evidence>
<dbReference type="SUPFAM" id="SSF140111">
    <property type="entry name" value="Endosomal sorting complex assembly domain"/>
    <property type="match status" value="1"/>
</dbReference>
<gene>
    <name evidence="9" type="ORF">LTR97_012008</name>
</gene>
<comment type="caution">
    <text evidence="9">The sequence shown here is derived from an EMBL/GenBank/DDBJ whole genome shotgun (WGS) entry which is preliminary data.</text>
</comment>
<dbReference type="GO" id="GO:0000813">
    <property type="term" value="C:ESCRT I complex"/>
    <property type="evidence" value="ECO:0007669"/>
    <property type="project" value="TreeGrafter"/>
</dbReference>
<comment type="similarity">
    <text evidence="2">Belongs to the VPS37 family.</text>
</comment>
<evidence type="ECO:0000256" key="6">
    <source>
        <dbReference type="PROSITE-ProRule" id="PRU00646"/>
    </source>
</evidence>
<dbReference type="InterPro" id="IPR037202">
    <property type="entry name" value="ESCRT_assembly_dom"/>
</dbReference>
<sequence length="241" mass="26678">MSFTPQYYSSTPPPPPPKQSGSSTPSRGPPLPPPPPGSQYQNEPSELDGGQAVPYQQQQPQLPPIDPNWLPDALRGKSTADLHALLQDPSLQASLLDNPSTTHPAIPASQQALYPLIDANIHLATSVQGLEAHLTNLRNQTQSRLLSMKALEQSHRSKLQETENALSSFSPPALYQRLNAGVRDQEDLLRGTEESWLEEEGTASEREVSELVRRVKDGKKVAFLRRERMGRWDEGRVGGWR</sequence>
<feature type="domain" description="VPS37 C-terminal" evidence="8">
    <location>
        <begin position="152"/>
        <end position="241"/>
    </location>
</feature>
<feature type="compositionally biased region" description="Low complexity" evidence="7">
    <location>
        <begin position="1"/>
        <end position="10"/>
    </location>
</feature>
<comment type="subcellular location">
    <subcellularLocation>
        <location evidence="1">Endosome</location>
    </subcellularLocation>
</comment>
<keyword evidence="4" id="KW-0967">Endosome</keyword>
<evidence type="ECO:0000256" key="2">
    <source>
        <dbReference type="ARBA" id="ARBA00007617"/>
    </source>
</evidence>
<proteinExistence type="inferred from homology"/>
<dbReference type="GO" id="GO:0006623">
    <property type="term" value="P:protein targeting to vacuole"/>
    <property type="evidence" value="ECO:0007669"/>
    <property type="project" value="TreeGrafter"/>
</dbReference>